<dbReference type="GO" id="GO:0018580">
    <property type="term" value="F:nitronate monooxygenase activity"/>
    <property type="evidence" value="ECO:0007669"/>
    <property type="project" value="InterPro"/>
</dbReference>
<accession>A0A9P6NQ14</accession>
<keyword evidence="5" id="KW-1185">Reference proteome</keyword>
<keyword evidence="1" id="KW-0285">Flavoprotein</keyword>
<dbReference type="EMBL" id="MU167214">
    <property type="protein sequence ID" value="KAG0151230.1"/>
    <property type="molecule type" value="Genomic_DNA"/>
</dbReference>
<dbReference type="OrthoDB" id="412383at2759"/>
<dbReference type="PANTHER" id="PTHR32332:SF20">
    <property type="entry name" value="2-NITROPROPANE DIOXYGENASE-LIKE PROTEIN"/>
    <property type="match status" value="1"/>
</dbReference>
<dbReference type="Proteomes" id="UP000886653">
    <property type="component" value="Unassembled WGS sequence"/>
</dbReference>
<dbReference type="AlphaFoldDB" id="A0A9P6NQ14"/>
<dbReference type="InterPro" id="IPR013785">
    <property type="entry name" value="Aldolase_TIM"/>
</dbReference>
<evidence type="ECO:0000256" key="2">
    <source>
        <dbReference type="ARBA" id="ARBA00022643"/>
    </source>
</evidence>
<name>A0A9P6NQ14_9BASI</name>
<dbReference type="Pfam" id="PF03060">
    <property type="entry name" value="NMO"/>
    <property type="match status" value="1"/>
</dbReference>
<evidence type="ECO:0000256" key="3">
    <source>
        <dbReference type="ARBA" id="ARBA00023002"/>
    </source>
</evidence>
<reference evidence="4" key="1">
    <citation type="submission" date="2013-11" db="EMBL/GenBank/DDBJ databases">
        <title>Genome sequence of the fusiform rust pathogen reveals effectors for host alternation and coevolution with pine.</title>
        <authorList>
            <consortium name="DOE Joint Genome Institute"/>
            <person name="Smith K."/>
            <person name="Pendleton A."/>
            <person name="Kubisiak T."/>
            <person name="Anderson C."/>
            <person name="Salamov A."/>
            <person name="Aerts A."/>
            <person name="Riley R."/>
            <person name="Clum A."/>
            <person name="Lindquist E."/>
            <person name="Ence D."/>
            <person name="Campbell M."/>
            <person name="Kronenberg Z."/>
            <person name="Feau N."/>
            <person name="Dhillon B."/>
            <person name="Hamelin R."/>
            <person name="Burleigh J."/>
            <person name="Smith J."/>
            <person name="Yandell M."/>
            <person name="Nelson C."/>
            <person name="Grigoriev I."/>
            <person name="Davis J."/>
        </authorList>
    </citation>
    <scope>NUCLEOTIDE SEQUENCE</scope>
    <source>
        <strain evidence="4">G11</strain>
    </source>
</reference>
<protein>
    <recommendedName>
        <fullName evidence="6">2-nitropropane dioxygenase</fullName>
    </recommendedName>
</protein>
<dbReference type="PANTHER" id="PTHR32332">
    <property type="entry name" value="2-NITROPROPANE DIOXYGENASE"/>
    <property type="match status" value="1"/>
</dbReference>
<comment type="caution">
    <text evidence="4">The sequence shown here is derived from an EMBL/GenBank/DDBJ whole genome shotgun (WGS) entry which is preliminary data.</text>
</comment>
<proteinExistence type="predicted"/>
<keyword evidence="3" id="KW-0560">Oxidoreductase</keyword>
<dbReference type="InterPro" id="IPR004136">
    <property type="entry name" value="NMO"/>
</dbReference>
<keyword evidence="2" id="KW-0288">FMN</keyword>
<evidence type="ECO:0000313" key="4">
    <source>
        <dbReference type="EMBL" id="KAG0151230.1"/>
    </source>
</evidence>
<organism evidence="4 5">
    <name type="scientific">Cronartium quercuum f. sp. fusiforme G11</name>
    <dbReference type="NCBI Taxonomy" id="708437"/>
    <lineage>
        <taxon>Eukaryota</taxon>
        <taxon>Fungi</taxon>
        <taxon>Dikarya</taxon>
        <taxon>Basidiomycota</taxon>
        <taxon>Pucciniomycotina</taxon>
        <taxon>Pucciniomycetes</taxon>
        <taxon>Pucciniales</taxon>
        <taxon>Coleosporiaceae</taxon>
        <taxon>Cronartium</taxon>
    </lineage>
</organism>
<gene>
    <name evidence="4" type="ORF">CROQUDRAFT_651445</name>
</gene>
<evidence type="ECO:0000256" key="1">
    <source>
        <dbReference type="ARBA" id="ARBA00022630"/>
    </source>
</evidence>
<sequence>MPIKTALTQALGIRVPVVQGGMMWVGLPKLVAAVSNAGALGILTGLTQPTPAALRQAIRETRRLTKYPFGVNITFLPSINPPPYMDYAQVIVEEGIKICETAGGPSAVPVIEFLRKHDVFVIHKCVSIRHALTAVRIGANMLSIDGFECAGHPGEADIGGIVLLARAAQELKVPYLASGGFANGRGLAGALGLGAAGVNMGTAFMVTEEAEIHEKIKQTMIKADESSTIHIFRTLNNTARVYKNAVALEVVKMEGRPGGCRFEDIAHLVSGARGKKVYETGDVDAGIWTCGISVGLLTKIQSCESFVREIERDAEKIIEDMARMVSEPSAKL</sequence>
<dbReference type="Gene3D" id="3.20.20.70">
    <property type="entry name" value="Aldolase class I"/>
    <property type="match status" value="1"/>
</dbReference>
<dbReference type="SUPFAM" id="SSF51412">
    <property type="entry name" value="Inosine monophosphate dehydrogenase (IMPDH)"/>
    <property type="match status" value="1"/>
</dbReference>
<evidence type="ECO:0000313" key="5">
    <source>
        <dbReference type="Proteomes" id="UP000886653"/>
    </source>
</evidence>
<dbReference type="CDD" id="cd04730">
    <property type="entry name" value="NPD_like"/>
    <property type="match status" value="1"/>
</dbReference>
<evidence type="ECO:0008006" key="6">
    <source>
        <dbReference type="Google" id="ProtNLM"/>
    </source>
</evidence>